<organism evidence="1">
    <name type="scientific">Siphoviridae sp. ctRiO19</name>
    <dbReference type="NCBI Taxonomy" id="2826337"/>
    <lineage>
        <taxon>Viruses</taxon>
        <taxon>Duplodnaviria</taxon>
        <taxon>Heunggongvirae</taxon>
        <taxon>Uroviricota</taxon>
        <taxon>Caudoviricetes</taxon>
    </lineage>
</organism>
<evidence type="ECO:0000313" key="1">
    <source>
        <dbReference type="EMBL" id="DAD74429.1"/>
    </source>
</evidence>
<accession>A0A8S5LWK7</accession>
<name>A0A8S5LWK7_9CAUD</name>
<sequence length="647" mass="73915">MYKTSEKYKNKILNSIQYLKIKFNNIDVDDNYILSFKMYCDAFNNKEFVLGSTYKKQVEIEVHKNALEDINNIDFKITCIVGLQEEQIPLGDFNILAIEDDENKVKIKAVDYMHKFEGNYDGSEIINNNNNKITLGKLLKDICDKNGVELATPNFMNDMSEISVYDSTISARKYIEYIAELAGGYAVIGRDNKLYIKDYVADNKIMIDINLFKDFIWGQTFKFSKVSYEDGKQDYKIGNDTEKTLYINSNNPFIVEKQQIENIYNKMNSFELTSFEGSTIIDPAIDYGDILLIEGKSIICLGTIEYGGKYSIDIKSKIEPKKEAESMQTKESNNTKIRKIKSEINQQEGYIQTIISETNKNTEKISENYTKILQNINQIINSVQNSSGANLIKNSVMFALDENSEPINWEHGEGGKISTVSDTESLKVGAVSGYSFILNGGRKERQKVIVVKDSEKIPESQKKYYSFGCRIKKASAGEGYIKIYNTVEEYIKKFEVGQTAYYEEIKFEELLPKDNYYIVEFYGTVDVLFTDVIMTTGKYKAEWQQANGEIMNTQVNIDINGVTVKSETYKGDYTVMSPLEFAGYSNINGSITKIFTLNKDMTEVYKLFAKKEITMPPLKIVPIMYGEKAGWHFVKSTFGGDDNGNEW</sequence>
<reference evidence="1" key="1">
    <citation type="journal article" date="2021" name="Proc. Natl. Acad. Sci. U.S.A.">
        <title>A Catalog of Tens of Thousands of Viruses from Human Metagenomes Reveals Hidden Associations with Chronic Diseases.</title>
        <authorList>
            <person name="Tisza M.J."/>
            <person name="Buck C.B."/>
        </authorList>
    </citation>
    <scope>NUCLEOTIDE SEQUENCE</scope>
    <source>
        <strain evidence="1">CtRiO19</strain>
    </source>
</reference>
<proteinExistence type="predicted"/>
<protein>
    <submittedName>
        <fullName evidence="1">Minor structural protein putative tail fiber</fullName>
    </submittedName>
</protein>
<dbReference type="EMBL" id="BK014760">
    <property type="protein sequence ID" value="DAD74429.1"/>
    <property type="molecule type" value="Genomic_DNA"/>
</dbReference>